<dbReference type="InterPro" id="IPR035905">
    <property type="entry name" value="Barstar-like_sf"/>
</dbReference>
<evidence type="ECO:0000313" key="3">
    <source>
        <dbReference type="EMBL" id="QDY43636.1"/>
    </source>
</evidence>
<accession>A0A518XHR5</accession>
<name>A0A518XHR5_9GAMM</name>
<proteinExistence type="inferred from homology"/>
<dbReference type="Gene3D" id="3.30.370.10">
    <property type="entry name" value="Barstar-like"/>
    <property type="match status" value="1"/>
</dbReference>
<sequence length="89" mass="9736">MLTLTFDFARLADRQAFYQALVQQSGCPPHFGYNLDALWDWLTGGMALPATLHLQHAGQAEESAEFAPVLALLAEAAQQTAGELRLVYS</sequence>
<reference evidence="3 4" key="1">
    <citation type="submission" date="2018-10" db="EMBL/GenBank/DDBJ databases">
        <title>Genome Sequencing of Pantoea dispersa DSM 32899.</title>
        <authorList>
            <person name="Nawrath M."/>
            <person name="Ottenheim C."/>
            <person name="Wilm A."/>
            <person name="Zimmermann W."/>
            <person name="Wu J.C."/>
        </authorList>
    </citation>
    <scope>NUCLEOTIDE SEQUENCE [LARGE SCALE GENOMIC DNA]</scope>
    <source>
        <strain evidence="3 4">DSM 32899</strain>
    </source>
</reference>
<dbReference type="Pfam" id="PF01337">
    <property type="entry name" value="Barstar"/>
    <property type="match status" value="1"/>
</dbReference>
<comment type="similarity">
    <text evidence="1">Belongs to the barstar family.</text>
</comment>
<evidence type="ECO:0000313" key="4">
    <source>
        <dbReference type="Proteomes" id="UP000319411"/>
    </source>
</evidence>
<dbReference type="RefSeq" id="WP_145890478.1">
    <property type="nucleotide sequence ID" value="NZ_CP032702.1"/>
</dbReference>
<dbReference type="AlphaFoldDB" id="A0A518XHR5"/>
<evidence type="ECO:0000256" key="1">
    <source>
        <dbReference type="ARBA" id="ARBA00006845"/>
    </source>
</evidence>
<feature type="domain" description="Barstar (barnase inhibitor)" evidence="2">
    <location>
        <begin position="1"/>
        <end position="83"/>
    </location>
</feature>
<organism evidence="3 4">
    <name type="scientific">Candidatus Pantoea soli</name>
    <dbReference type="NCBI Taxonomy" id="3098669"/>
    <lineage>
        <taxon>Bacteria</taxon>
        <taxon>Pseudomonadati</taxon>
        <taxon>Pseudomonadota</taxon>
        <taxon>Gammaproteobacteria</taxon>
        <taxon>Enterobacterales</taxon>
        <taxon>Erwiniaceae</taxon>
        <taxon>Pantoea</taxon>
    </lineage>
</organism>
<gene>
    <name evidence="3" type="ORF">D8B20_08085</name>
</gene>
<dbReference type="OrthoDB" id="7575400at2"/>
<dbReference type="InterPro" id="IPR000468">
    <property type="entry name" value="Barstar"/>
</dbReference>
<keyword evidence="4" id="KW-1185">Reference proteome</keyword>
<dbReference type="Proteomes" id="UP000319411">
    <property type="component" value="Chromosome"/>
</dbReference>
<dbReference type="SUPFAM" id="SSF52038">
    <property type="entry name" value="Barstar-related"/>
    <property type="match status" value="1"/>
</dbReference>
<dbReference type="EMBL" id="CP032702">
    <property type="protein sequence ID" value="QDY43636.1"/>
    <property type="molecule type" value="Genomic_DNA"/>
</dbReference>
<dbReference type="KEGG" id="pdis:D8B20_08085"/>
<protein>
    <submittedName>
        <fullName evidence="3">Barstar, RNAse (Barnase) inhibitor</fullName>
    </submittedName>
</protein>
<evidence type="ECO:0000259" key="2">
    <source>
        <dbReference type="Pfam" id="PF01337"/>
    </source>
</evidence>